<dbReference type="OrthoDB" id="198399at2"/>
<evidence type="ECO:0000313" key="3">
    <source>
        <dbReference type="EMBL" id="EEG77855.1"/>
    </source>
</evidence>
<accession>C0GF95</accession>
<dbReference type="SUPFAM" id="SSF50156">
    <property type="entry name" value="PDZ domain-like"/>
    <property type="match status" value="1"/>
</dbReference>
<keyword evidence="4" id="KW-1185">Reference proteome</keyword>
<dbReference type="STRING" id="555088.DealDRAFT_1154"/>
<evidence type="ECO:0000259" key="2">
    <source>
        <dbReference type="PROSITE" id="PS50106"/>
    </source>
</evidence>
<dbReference type="Pfam" id="PF13180">
    <property type="entry name" value="PDZ_2"/>
    <property type="match status" value="1"/>
</dbReference>
<feature type="transmembrane region" description="Helical" evidence="1">
    <location>
        <begin position="196"/>
        <end position="221"/>
    </location>
</feature>
<dbReference type="eggNOG" id="COG0265">
    <property type="taxonomic scope" value="Bacteria"/>
</dbReference>
<feature type="transmembrane region" description="Helical" evidence="1">
    <location>
        <begin position="241"/>
        <end position="260"/>
    </location>
</feature>
<dbReference type="InterPro" id="IPR001478">
    <property type="entry name" value="PDZ"/>
</dbReference>
<dbReference type="EMBL" id="ACJM01000005">
    <property type="protein sequence ID" value="EEG77855.1"/>
    <property type="molecule type" value="Genomic_DNA"/>
</dbReference>
<dbReference type="RefSeq" id="WP_008515713.1">
    <property type="nucleotide sequence ID" value="NZ_ACJM01000005.1"/>
</dbReference>
<feature type="transmembrane region" description="Helical" evidence="1">
    <location>
        <begin position="272"/>
        <end position="289"/>
    </location>
</feature>
<feature type="transmembrane region" description="Helical" evidence="1">
    <location>
        <begin position="81"/>
        <end position="100"/>
    </location>
</feature>
<sequence length="436" mass="47632">MEFMQIVRLFLGTYAMFPLNILFWIVVLLITSQYRRVARNEAQLLGRAKYPVGWQVAYSAVFGLAGGLLASALLVFFGISLIEIGIFPFVWPLAIILMLVHPRYLCFAYAGGLVGFASALLRIMSAHWPALIQGDGFLAELLAQLAGLHIPGLLVLIGILHLTESFLIAVSGHLFPSPLYIKTDHGVVGGFSLQKFWPLPLVGLVAMVVTMEAADAAIGAARMPQWWPLLSSGSVPGPGETLMYMLMPIVAGLGYGDMAVSTPPREKSKQSAVNLGLYSVVLIAVAFAAFYEPLVMIPAALFAPFGHEFLIMRNNQREFSRQPLFVAPDKGVKVMDVFPGSPAEKAGLQPHDVILAMNRFAVHDTAMYKNLLAMAGPDLELEIMRDGLRHTVDIPGPDPGIIPVPDRFTPAYAEINHNHFFSALGEKIQKLRTAEK</sequence>
<dbReference type="Gene3D" id="2.30.42.10">
    <property type="match status" value="1"/>
</dbReference>
<evidence type="ECO:0000313" key="4">
    <source>
        <dbReference type="Proteomes" id="UP000006443"/>
    </source>
</evidence>
<dbReference type="InterPro" id="IPR036034">
    <property type="entry name" value="PDZ_sf"/>
</dbReference>
<keyword evidence="1" id="KW-0812">Transmembrane</keyword>
<proteinExistence type="predicted"/>
<feature type="transmembrane region" description="Helical" evidence="1">
    <location>
        <begin position="107"/>
        <end position="128"/>
    </location>
</feature>
<feature type="transmembrane region" description="Helical" evidence="1">
    <location>
        <begin position="148"/>
        <end position="175"/>
    </location>
</feature>
<reference evidence="3 4" key="1">
    <citation type="submission" date="2009-02" db="EMBL/GenBank/DDBJ databases">
        <title>Sequencing of the draft genome and assembly of Dethiobacter alkaliphilus AHT 1.</title>
        <authorList>
            <consortium name="US DOE Joint Genome Institute (JGI-PGF)"/>
            <person name="Lucas S."/>
            <person name="Copeland A."/>
            <person name="Lapidus A."/>
            <person name="Glavina del Rio T."/>
            <person name="Dalin E."/>
            <person name="Tice H."/>
            <person name="Bruce D."/>
            <person name="Goodwin L."/>
            <person name="Pitluck S."/>
            <person name="Larimer F."/>
            <person name="Land M.L."/>
            <person name="Hauser L."/>
            <person name="Muyzer G."/>
        </authorList>
    </citation>
    <scope>NUCLEOTIDE SEQUENCE [LARGE SCALE GENOMIC DNA]</scope>
    <source>
        <strain evidence="3 4">AHT 1</strain>
    </source>
</reference>
<comment type="caution">
    <text evidence="3">The sequence shown here is derived from an EMBL/GenBank/DDBJ whole genome shotgun (WGS) entry which is preliminary data.</text>
</comment>
<keyword evidence="1" id="KW-0472">Membrane</keyword>
<feature type="transmembrane region" description="Helical" evidence="1">
    <location>
        <begin position="52"/>
        <end position="75"/>
    </location>
</feature>
<dbReference type="AlphaFoldDB" id="C0GF95"/>
<protein>
    <submittedName>
        <fullName evidence="3">PDZ/DHR/GLGF domain protein</fullName>
    </submittedName>
</protein>
<gene>
    <name evidence="3" type="ORF">DealDRAFT_1154</name>
</gene>
<organism evidence="3 4">
    <name type="scientific">Dethiobacter alkaliphilus AHT 1</name>
    <dbReference type="NCBI Taxonomy" id="555088"/>
    <lineage>
        <taxon>Bacteria</taxon>
        <taxon>Bacillati</taxon>
        <taxon>Bacillota</taxon>
        <taxon>Dethiobacteria</taxon>
        <taxon>Dethiobacterales</taxon>
        <taxon>Dethiobacteraceae</taxon>
        <taxon>Dethiobacter</taxon>
    </lineage>
</organism>
<dbReference type="Proteomes" id="UP000006443">
    <property type="component" value="Unassembled WGS sequence"/>
</dbReference>
<feature type="transmembrane region" description="Helical" evidence="1">
    <location>
        <begin position="6"/>
        <end position="31"/>
    </location>
</feature>
<dbReference type="PROSITE" id="PS50106">
    <property type="entry name" value="PDZ"/>
    <property type="match status" value="1"/>
</dbReference>
<evidence type="ECO:0000256" key="1">
    <source>
        <dbReference type="SAM" id="Phobius"/>
    </source>
</evidence>
<name>C0GF95_DETAL</name>
<dbReference type="SMART" id="SM00228">
    <property type="entry name" value="PDZ"/>
    <property type="match status" value="1"/>
</dbReference>
<keyword evidence="1" id="KW-1133">Transmembrane helix</keyword>
<feature type="domain" description="PDZ" evidence="2">
    <location>
        <begin position="308"/>
        <end position="387"/>
    </location>
</feature>